<evidence type="ECO:0000256" key="1">
    <source>
        <dbReference type="SAM" id="MobiDB-lite"/>
    </source>
</evidence>
<evidence type="ECO:0000313" key="2">
    <source>
        <dbReference type="EMBL" id="KAJ8890526.1"/>
    </source>
</evidence>
<feature type="region of interest" description="Disordered" evidence="1">
    <location>
        <begin position="1"/>
        <end position="29"/>
    </location>
</feature>
<name>A0ABQ9I2C2_9NEOP</name>
<proteinExistence type="predicted"/>
<protein>
    <submittedName>
        <fullName evidence="2">Uncharacterized protein</fullName>
    </submittedName>
</protein>
<accession>A0ABQ9I2C2</accession>
<evidence type="ECO:0000313" key="3">
    <source>
        <dbReference type="Proteomes" id="UP001159363"/>
    </source>
</evidence>
<organism evidence="2 3">
    <name type="scientific">Dryococelus australis</name>
    <dbReference type="NCBI Taxonomy" id="614101"/>
    <lineage>
        <taxon>Eukaryota</taxon>
        <taxon>Metazoa</taxon>
        <taxon>Ecdysozoa</taxon>
        <taxon>Arthropoda</taxon>
        <taxon>Hexapoda</taxon>
        <taxon>Insecta</taxon>
        <taxon>Pterygota</taxon>
        <taxon>Neoptera</taxon>
        <taxon>Polyneoptera</taxon>
        <taxon>Phasmatodea</taxon>
        <taxon>Verophasmatodea</taxon>
        <taxon>Anareolatae</taxon>
        <taxon>Phasmatidae</taxon>
        <taxon>Eurycanthinae</taxon>
        <taxon>Dryococelus</taxon>
    </lineage>
</organism>
<dbReference type="Proteomes" id="UP001159363">
    <property type="component" value="Chromosome 3"/>
</dbReference>
<feature type="compositionally biased region" description="Acidic residues" evidence="1">
    <location>
        <begin position="17"/>
        <end position="26"/>
    </location>
</feature>
<sequence length="148" mass="16873">MEEQLEEYLSNLTQNFDETDTENEDESNTREMNNQLISSPMETDESFVTNCLKKKYPALNVLNTFIRHALQHQSGIPLCYLCAKKSATETSRKHCKRGLHEQAEKMLQTSGKKFPPASTSDNILVSIPDVDRGRLAPRNVLARIMEEV</sequence>
<keyword evidence="3" id="KW-1185">Reference proteome</keyword>
<gene>
    <name evidence="2" type="ORF">PR048_010035</name>
</gene>
<comment type="caution">
    <text evidence="2">The sequence shown here is derived from an EMBL/GenBank/DDBJ whole genome shotgun (WGS) entry which is preliminary data.</text>
</comment>
<reference evidence="2 3" key="1">
    <citation type="submission" date="2023-02" db="EMBL/GenBank/DDBJ databases">
        <title>LHISI_Scaffold_Assembly.</title>
        <authorList>
            <person name="Stuart O.P."/>
            <person name="Cleave R."/>
            <person name="Magrath M.J.L."/>
            <person name="Mikheyev A.S."/>
        </authorList>
    </citation>
    <scope>NUCLEOTIDE SEQUENCE [LARGE SCALE GENOMIC DNA]</scope>
    <source>
        <strain evidence="2">Daus_M_001</strain>
        <tissue evidence="2">Leg muscle</tissue>
    </source>
</reference>
<dbReference type="EMBL" id="JARBHB010000003">
    <property type="protein sequence ID" value="KAJ8890526.1"/>
    <property type="molecule type" value="Genomic_DNA"/>
</dbReference>